<evidence type="ECO:0000313" key="3">
    <source>
        <dbReference type="Proteomes" id="UP000314294"/>
    </source>
</evidence>
<dbReference type="Proteomes" id="UP000314294">
    <property type="component" value="Unassembled WGS sequence"/>
</dbReference>
<evidence type="ECO:0000313" key="2">
    <source>
        <dbReference type="EMBL" id="TNN30725.1"/>
    </source>
</evidence>
<evidence type="ECO:0000256" key="1">
    <source>
        <dbReference type="SAM" id="MobiDB-lite"/>
    </source>
</evidence>
<dbReference type="EMBL" id="SRLO01004185">
    <property type="protein sequence ID" value="TNN30725.1"/>
    <property type="molecule type" value="Genomic_DNA"/>
</dbReference>
<protein>
    <submittedName>
        <fullName evidence="2">Uncharacterized protein</fullName>
    </submittedName>
</protein>
<feature type="region of interest" description="Disordered" evidence="1">
    <location>
        <begin position="1"/>
        <end position="39"/>
    </location>
</feature>
<sequence>MSLSGPRSGSHEPLLGPGPGLMSLSGARSGSYERAASRRLRESRLTDAVEICSGVIRTMDSTMDSIMISTIISTMDSATHKGDVCYSM</sequence>
<organism evidence="2 3">
    <name type="scientific">Liparis tanakae</name>
    <name type="common">Tanaka's snailfish</name>
    <dbReference type="NCBI Taxonomy" id="230148"/>
    <lineage>
        <taxon>Eukaryota</taxon>
        <taxon>Metazoa</taxon>
        <taxon>Chordata</taxon>
        <taxon>Craniata</taxon>
        <taxon>Vertebrata</taxon>
        <taxon>Euteleostomi</taxon>
        <taxon>Actinopterygii</taxon>
        <taxon>Neopterygii</taxon>
        <taxon>Teleostei</taxon>
        <taxon>Neoteleostei</taxon>
        <taxon>Acanthomorphata</taxon>
        <taxon>Eupercaria</taxon>
        <taxon>Perciformes</taxon>
        <taxon>Cottioidei</taxon>
        <taxon>Cottales</taxon>
        <taxon>Liparidae</taxon>
        <taxon>Liparis</taxon>
    </lineage>
</organism>
<dbReference type="AlphaFoldDB" id="A0A4Z2EPL3"/>
<proteinExistence type="predicted"/>
<feature type="compositionally biased region" description="Low complexity" evidence="1">
    <location>
        <begin position="11"/>
        <end position="26"/>
    </location>
</feature>
<keyword evidence="3" id="KW-1185">Reference proteome</keyword>
<name>A0A4Z2EPL3_9TELE</name>
<accession>A0A4Z2EPL3</accession>
<comment type="caution">
    <text evidence="2">The sequence shown here is derived from an EMBL/GenBank/DDBJ whole genome shotgun (WGS) entry which is preliminary data.</text>
</comment>
<gene>
    <name evidence="2" type="ORF">EYF80_059124</name>
</gene>
<reference evidence="2 3" key="1">
    <citation type="submission" date="2019-03" db="EMBL/GenBank/DDBJ databases">
        <title>First draft genome of Liparis tanakae, snailfish: a comprehensive survey of snailfish specific genes.</title>
        <authorList>
            <person name="Kim W."/>
            <person name="Song I."/>
            <person name="Jeong J.-H."/>
            <person name="Kim D."/>
            <person name="Kim S."/>
            <person name="Ryu S."/>
            <person name="Song J.Y."/>
            <person name="Lee S.K."/>
        </authorList>
    </citation>
    <scope>NUCLEOTIDE SEQUENCE [LARGE SCALE GENOMIC DNA]</scope>
    <source>
        <tissue evidence="2">Muscle</tissue>
    </source>
</reference>